<evidence type="ECO:0008006" key="3">
    <source>
        <dbReference type="Google" id="ProtNLM"/>
    </source>
</evidence>
<evidence type="ECO:0000313" key="2">
    <source>
        <dbReference type="Proteomes" id="UP001344906"/>
    </source>
</evidence>
<protein>
    <recommendedName>
        <fullName evidence="3">Phosphate ABC transporter substrate-binding protein</fullName>
    </recommendedName>
</protein>
<dbReference type="Pfam" id="PF12974">
    <property type="entry name" value="Phosphonate-bd"/>
    <property type="match status" value="1"/>
</dbReference>
<reference evidence="1 2" key="1">
    <citation type="submission" date="2023-02" db="EMBL/GenBank/DDBJ databases">
        <title>Dictyobacter halimunensis sp. nov., a new member of the class Ktedonobacteria from forest soil in a geothermal area.</title>
        <authorList>
            <person name="Rachmania M.K."/>
            <person name="Ningsih F."/>
            <person name="Sakai Y."/>
            <person name="Yabe S."/>
            <person name="Yokota A."/>
            <person name="Sjamsuridzal W."/>
        </authorList>
    </citation>
    <scope>NUCLEOTIDE SEQUENCE [LARGE SCALE GENOMIC DNA]</scope>
    <source>
        <strain evidence="1 2">S3.2.2.5</strain>
    </source>
</reference>
<proteinExistence type="predicted"/>
<evidence type="ECO:0000313" key="1">
    <source>
        <dbReference type="EMBL" id="GLV56019.1"/>
    </source>
</evidence>
<dbReference type="PANTHER" id="PTHR35841:SF1">
    <property type="entry name" value="PHOSPHONATES-BINDING PERIPLASMIC PROTEIN"/>
    <property type="match status" value="1"/>
</dbReference>
<dbReference type="Proteomes" id="UP001344906">
    <property type="component" value="Unassembled WGS sequence"/>
</dbReference>
<dbReference type="Gene3D" id="3.40.190.10">
    <property type="entry name" value="Periplasmic binding protein-like II"/>
    <property type="match status" value="2"/>
</dbReference>
<dbReference type="EMBL" id="BSRI01000001">
    <property type="protein sequence ID" value="GLV56019.1"/>
    <property type="molecule type" value="Genomic_DNA"/>
</dbReference>
<dbReference type="RefSeq" id="WP_338250873.1">
    <property type="nucleotide sequence ID" value="NZ_BSRI01000001.1"/>
</dbReference>
<keyword evidence="2" id="KW-1185">Reference proteome</keyword>
<comment type="caution">
    <text evidence="1">The sequence shown here is derived from an EMBL/GenBank/DDBJ whole genome shotgun (WGS) entry which is preliminary data.</text>
</comment>
<organism evidence="1 2">
    <name type="scientific">Dictyobacter halimunensis</name>
    <dbReference type="NCBI Taxonomy" id="3026934"/>
    <lineage>
        <taxon>Bacteria</taxon>
        <taxon>Bacillati</taxon>
        <taxon>Chloroflexota</taxon>
        <taxon>Ktedonobacteria</taxon>
        <taxon>Ktedonobacterales</taxon>
        <taxon>Dictyobacteraceae</taxon>
        <taxon>Dictyobacter</taxon>
    </lineage>
</organism>
<sequence>MSKDTALLLGAVAYDPKVVTIWEGFKAYFERQGLLMDYVLYSNYERQVEALIDGHIHIAWNSPLAWVRAHRLASARGIEAHAIVMRDTDCDLTSVVVVREDSSVKTAMDLKGRVVAVGAVDSPQATLLPLAHLHSLELDPRADLTIQYHNILVGKHGDHIGGERDAAEALVAGAADAACLLEYNYHQFLLDGTLPAGTTRILTRTSSFDHCNFTVVSTASPEMIERFKALLIDMSYDDPDVRPLCDLEGLKAWYPGRVAGYQALEQAVALAGFYDQQGNITAHDYHF</sequence>
<name>A0ABQ6FP10_9CHLR</name>
<accession>A0ABQ6FP10</accession>
<dbReference type="PANTHER" id="PTHR35841">
    <property type="entry name" value="PHOSPHONATES-BINDING PERIPLASMIC PROTEIN"/>
    <property type="match status" value="1"/>
</dbReference>
<gene>
    <name evidence="1" type="ORF">KDH_28630</name>
</gene>
<dbReference type="SUPFAM" id="SSF53850">
    <property type="entry name" value="Periplasmic binding protein-like II"/>
    <property type="match status" value="1"/>
</dbReference>